<evidence type="ECO:0000256" key="8">
    <source>
        <dbReference type="SAM" id="MobiDB-lite"/>
    </source>
</evidence>
<feature type="region of interest" description="Disordered" evidence="8">
    <location>
        <begin position="786"/>
        <end position="872"/>
    </location>
</feature>
<evidence type="ECO:0000256" key="4">
    <source>
        <dbReference type="ARBA" id="ARBA00022777"/>
    </source>
</evidence>
<evidence type="ECO:0000256" key="3">
    <source>
        <dbReference type="ARBA" id="ARBA00022679"/>
    </source>
</evidence>
<feature type="compositionally biased region" description="Polar residues" evidence="8">
    <location>
        <begin position="712"/>
        <end position="723"/>
    </location>
</feature>
<evidence type="ECO:0000256" key="7">
    <source>
        <dbReference type="ARBA" id="ARBA00039877"/>
    </source>
</evidence>
<dbReference type="PANTHER" id="PTHR10048">
    <property type="entry name" value="PHOSPHATIDYLINOSITOL KINASE"/>
    <property type="match status" value="1"/>
</dbReference>
<dbReference type="GO" id="GO:0005741">
    <property type="term" value="C:mitochondrial outer membrane"/>
    <property type="evidence" value="ECO:0007669"/>
    <property type="project" value="UniProtKB-SubCell"/>
</dbReference>
<feature type="region of interest" description="Disordered" evidence="8">
    <location>
        <begin position="95"/>
        <end position="114"/>
    </location>
</feature>
<dbReference type="Pfam" id="PF00454">
    <property type="entry name" value="PI3_PI4_kinase"/>
    <property type="match status" value="1"/>
</dbReference>
<evidence type="ECO:0000259" key="10">
    <source>
        <dbReference type="PROSITE" id="PS51545"/>
    </source>
</evidence>
<dbReference type="InterPro" id="IPR001263">
    <property type="entry name" value="PI3K_accessory_dom"/>
</dbReference>
<name>A0AAD4QYJ4_9BILA</name>
<dbReference type="InterPro" id="IPR018936">
    <property type="entry name" value="PI3/4_kinase_CS"/>
</dbReference>
<comment type="caution">
    <text evidence="11">The sequence shown here is derived from an EMBL/GenBank/DDBJ whole genome shotgun (WGS) entry which is preliminary data.</text>
</comment>
<dbReference type="PROSITE" id="PS00915">
    <property type="entry name" value="PI3_4_KINASE_1"/>
    <property type="match status" value="1"/>
</dbReference>
<feature type="region of interest" description="Disordered" evidence="8">
    <location>
        <begin position="200"/>
        <end position="249"/>
    </location>
</feature>
<organism evidence="11 12">
    <name type="scientific">Ditylenchus destructor</name>
    <dbReference type="NCBI Taxonomy" id="166010"/>
    <lineage>
        <taxon>Eukaryota</taxon>
        <taxon>Metazoa</taxon>
        <taxon>Ecdysozoa</taxon>
        <taxon>Nematoda</taxon>
        <taxon>Chromadorea</taxon>
        <taxon>Rhabditida</taxon>
        <taxon>Tylenchina</taxon>
        <taxon>Tylenchomorpha</taxon>
        <taxon>Sphaerularioidea</taxon>
        <taxon>Anguinidae</taxon>
        <taxon>Anguininae</taxon>
        <taxon>Ditylenchus</taxon>
    </lineage>
</organism>
<evidence type="ECO:0000256" key="6">
    <source>
        <dbReference type="ARBA" id="ARBA00037860"/>
    </source>
</evidence>
<feature type="region of interest" description="Disordered" evidence="8">
    <location>
        <begin position="35"/>
        <end position="63"/>
    </location>
</feature>
<comment type="subcellular location">
    <subcellularLocation>
        <location evidence="1">Mitochondrion outer membrane</location>
        <topology evidence="1">Peripheral membrane protein</topology>
    </subcellularLocation>
    <subcellularLocation>
        <location evidence="6">Rough endoplasmic reticulum membrane</location>
        <topology evidence="6">Peripheral membrane protein</topology>
    </subcellularLocation>
</comment>
<keyword evidence="3" id="KW-0808">Transferase</keyword>
<keyword evidence="12" id="KW-1185">Reference proteome</keyword>
<dbReference type="AlphaFoldDB" id="A0AAD4QYJ4"/>
<sequence>MYGQQAVPSADCNHSKNGVCSKCVLKAAFNLASSSSEDKDYPVSPPSTSHTSNGFRWPTTPSTSVSDSVDSACKILPGSQRPSQDYYVTSFAETPTKAQPSPAHTVPVKTPSTSTVRSRTTTILSVDQLLFEEAAMTTTSASGFIRKMSLGETKTIAVEECAVKSESPREKEIELVDNSPHDDLTPSDYVSFSALNLDDLDNSESSASSRPPTGDRNPDQKETFTAPPQEMMPGYPMRNLDLESSPCSRPQKSSLQRLFESDVFSTSLCMHHLYAAKDAGIASYLGNRLFKFPNSSVDFYIPQLITMYINMNMIADAIHPYILYRCQSSLEFSLECYWLLEAYGVINAFEKQRRNTHAYALMQSILRKDGSSSEDIAKFENGHMWQLVEDEENEACTSENGSIEEDLQESKDRDSAEVKSSEGKFRSPVRIQKTLSSPNSSPSSPTEKTLPPGQLMLTNHHRSQSDARMDMPKHTLNVNGTLSPVHNHDLTSSSNSFRRTGSSASLRNSNNAQLAPQIGDLSSGRAFDASVLSDIECKCSLFGNNGPQNATSSRFSSGNKEICNCEASCRPDTLVQLEFIRALLNIGNRLKEIPLKEEKSRRLIYELFMLNFNLPAKVWLPLYTNASESQSVSHVVVRIPYTAGCVLNSKDKAPYCVYMEVIEVDDIQNCNLPPKMAETGSTPNINHQYEPVKKSSPSRSPFGGDGKENETNGEYSTKSSQASIKYDVNVRRHSESTCRSEDGNHAMEINRRTMEMEDLRKQIETIKVETEEVVEFTHFDSIFNGMDEAESSEPSPSSPPVTSPKMTKRPDHINIDTTPNVFQRSPSDSPASPSLNPSLVRHRLSTLMKKSKKKRRQQIGQSDVEDPSAWAMSEPWEEKEARIRRTSPYGHLPNWRLMSVIVKTGDDLRQELLAYQLLTTLKNIWEEERIPLYLRPYKILVCSHDSGIIEPIPNACSLHQIKKNLTTEPSHDDADQPYPPTLLSHFLINYGSRLSESFMNAQENFVRSCAAYCLVSYFLQVKDRHNGNILLDHEGHLIHIDFGFILSMSPKNLGFETSPFKLTQELIDVMGGMKSDMFTHFKLLMLKGLLAARKHHERLINIVEIMINGSQLPCFRGGSSVLLMLKDRFHMSSTEAQLQNLVELMVEQSRDSLTTRLYDNFQYYTNGIF</sequence>
<dbReference type="InterPro" id="IPR049160">
    <property type="entry name" value="PI4KB-PIK1_PIK"/>
</dbReference>
<proteinExistence type="predicted"/>
<dbReference type="GO" id="GO:0030867">
    <property type="term" value="C:rough endoplasmic reticulum membrane"/>
    <property type="evidence" value="ECO:0007669"/>
    <property type="project" value="UniProtKB-SubCell"/>
</dbReference>
<dbReference type="Gene3D" id="3.30.1010.10">
    <property type="entry name" value="Phosphatidylinositol 3-kinase Catalytic Subunit, Chain A, domain 4"/>
    <property type="match status" value="1"/>
</dbReference>
<dbReference type="SUPFAM" id="SSF56112">
    <property type="entry name" value="Protein kinase-like (PK-like)"/>
    <property type="match status" value="1"/>
</dbReference>
<feature type="region of interest" description="Disordered" evidence="8">
    <location>
        <begin position="392"/>
        <end position="467"/>
    </location>
</feature>
<gene>
    <name evidence="11" type="ORF">DdX_11149</name>
</gene>
<dbReference type="Proteomes" id="UP001201812">
    <property type="component" value="Unassembled WGS sequence"/>
</dbReference>
<dbReference type="InterPro" id="IPR036940">
    <property type="entry name" value="PI3/4_kinase_cat_sf"/>
</dbReference>
<protein>
    <recommendedName>
        <fullName evidence="7">Phosphatidylinositol 4-kinase beta</fullName>
        <ecNumber evidence="2">2.7.1.67</ecNumber>
    </recommendedName>
</protein>
<dbReference type="EC" id="2.7.1.67" evidence="2"/>
<feature type="compositionally biased region" description="Low complexity" evidence="8">
    <location>
        <begin position="436"/>
        <end position="445"/>
    </location>
</feature>
<feature type="region of interest" description="Disordered" evidence="8">
    <location>
        <begin position="480"/>
        <end position="517"/>
    </location>
</feature>
<feature type="compositionally biased region" description="Basic and acidic residues" evidence="8">
    <location>
        <begin position="162"/>
        <end position="184"/>
    </location>
</feature>
<dbReference type="GO" id="GO:0046854">
    <property type="term" value="P:phosphatidylinositol phosphate biosynthetic process"/>
    <property type="evidence" value="ECO:0007669"/>
    <property type="project" value="InterPro"/>
</dbReference>
<keyword evidence="4" id="KW-0418">Kinase</keyword>
<dbReference type="SMART" id="SM00146">
    <property type="entry name" value="PI3Kc"/>
    <property type="match status" value="1"/>
</dbReference>
<feature type="compositionally biased region" description="Low complexity" evidence="8">
    <location>
        <begin position="491"/>
        <end position="505"/>
    </location>
</feature>
<evidence type="ECO:0000313" key="12">
    <source>
        <dbReference type="Proteomes" id="UP001201812"/>
    </source>
</evidence>
<evidence type="ECO:0000256" key="5">
    <source>
        <dbReference type="ARBA" id="ARBA00036767"/>
    </source>
</evidence>
<dbReference type="InterPro" id="IPR011009">
    <property type="entry name" value="Kinase-like_dom_sf"/>
</dbReference>
<dbReference type="EMBL" id="JAKKPZ010000029">
    <property type="protein sequence ID" value="KAI1709756.1"/>
    <property type="molecule type" value="Genomic_DNA"/>
</dbReference>
<feature type="domain" description="PIK helical" evidence="10">
    <location>
        <begin position="158"/>
        <end position="364"/>
    </location>
</feature>
<feature type="compositionally biased region" description="Polar residues" evidence="8">
    <location>
        <begin position="815"/>
        <end position="837"/>
    </location>
</feature>
<dbReference type="Pfam" id="PF21245">
    <property type="entry name" value="PI4KB-PIK1_PIK"/>
    <property type="match status" value="1"/>
</dbReference>
<dbReference type="PROSITE" id="PS51545">
    <property type="entry name" value="PIK_HELICAL"/>
    <property type="match status" value="1"/>
</dbReference>
<dbReference type="Gene3D" id="1.10.1070.11">
    <property type="entry name" value="Phosphatidylinositol 3-/4-kinase, catalytic domain"/>
    <property type="match status" value="1"/>
</dbReference>
<comment type="catalytic activity">
    <reaction evidence="5">
        <text>a 1,2-diacyl-sn-glycero-3-phospho-(1D-myo-inositol) + ATP = a 1,2-diacyl-sn-glycero-3-phospho-(1D-myo-inositol 4-phosphate) + ADP + H(+)</text>
        <dbReference type="Rhea" id="RHEA:19877"/>
        <dbReference type="ChEBI" id="CHEBI:15378"/>
        <dbReference type="ChEBI" id="CHEBI:30616"/>
        <dbReference type="ChEBI" id="CHEBI:57880"/>
        <dbReference type="ChEBI" id="CHEBI:58178"/>
        <dbReference type="ChEBI" id="CHEBI:456216"/>
        <dbReference type="EC" id="2.7.1.67"/>
    </reaction>
    <physiologicalReaction direction="left-to-right" evidence="5">
        <dbReference type="Rhea" id="RHEA:19878"/>
    </physiologicalReaction>
</comment>
<evidence type="ECO:0000259" key="9">
    <source>
        <dbReference type="PROSITE" id="PS50290"/>
    </source>
</evidence>
<evidence type="ECO:0000256" key="2">
    <source>
        <dbReference type="ARBA" id="ARBA00012169"/>
    </source>
</evidence>
<reference evidence="11" key="1">
    <citation type="submission" date="2022-01" db="EMBL/GenBank/DDBJ databases">
        <title>Genome Sequence Resource for Two Populations of Ditylenchus destructor, the Migratory Endoparasitic Phytonematode.</title>
        <authorList>
            <person name="Zhang H."/>
            <person name="Lin R."/>
            <person name="Xie B."/>
        </authorList>
    </citation>
    <scope>NUCLEOTIDE SEQUENCE</scope>
    <source>
        <strain evidence="11">BazhouSP</strain>
    </source>
</reference>
<dbReference type="GO" id="GO:0048015">
    <property type="term" value="P:phosphatidylinositol-mediated signaling"/>
    <property type="evidence" value="ECO:0007669"/>
    <property type="project" value="TreeGrafter"/>
</dbReference>
<evidence type="ECO:0000313" key="11">
    <source>
        <dbReference type="EMBL" id="KAI1709756.1"/>
    </source>
</evidence>
<dbReference type="InterPro" id="IPR057754">
    <property type="entry name" value="PI4-kinase_beta/PIK1_cat"/>
</dbReference>
<dbReference type="FunFam" id="1.10.1070.11:FF:000016">
    <property type="entry name" value="PIK1p Phosphatidylinositol 4-kinase"/>
    <property type="match status" value="1"/>
</dbReference>
<dbReference type="InterPro" id="IPR000403">
    <property type="entry name" value="PI3/4_kinase_cat_dom"/>
</dbReference>
<dbReference type="PANTHER" id="PTHR10048:SF22">
    <property type="entry name" value="PHOSPHATIDYLINOSITOL 4-KINASE BETA"/>
    <property type="match status" value="1"/>
</dbReference>
<dbReference type="GO" id="GO:0004430">
    <property type="term" value="F:1-phosphatidylinositol 4-kinase activity"/>
    <property type="evidence" value="ECO:0007669"/>
    <property type="project" value="UniProtKB-EC"/>
</dbReference>
<feature type="region of interest" description="Disordered" evidence="8">
    <location>
        <begin position="677"/>
        <end position="723"/>
    </location>
</feature>
<dbReference type="InterPro" id="IPR015433">
    <property type="entry name" value="PI3/4_kinase"/>
</dbReference>
<feature type="domain" description="PI3K/PI4K catalytic" evidence="9">
    <location>
        <begin position="874"/>
        <end position="1154"/>
    </location>
</feature>
<feature type="compositionally biased region" description="Basic residues" evidence="8">
    <location>
        <begin position="840"/>
        <end position="857"/>
    </location>
</feature>
<feature type="compositionally biased region" description="Low complexity" evidence="8">
    <location>
        <begin position="105"/>
        <end position="114"/>
    </location>
</feature>
<evidence type="ECO:0000256" key="1">
    <source>
        <dbReference type="ARBA" id="ARBA00004450"/>
    </source>
</evidence>
<dbReference type="PROSITE" id="PS50290">
    <property type="entry name" value="PI3_4_KINASE_3"/>
    <property type="match status" value="1"/>
</dbReference>
<accession>A0AAD4QYJ4</accession>
<feature type="region of interest" description="Disordered" evidence="8">
    <location>
        <begin position="162"/>
        <end position="188"/>
    </location>
</feature>
<dbReference type="CDD" id="cd05168">
    <property type="entry name" value="PI4Kc_III_beta"/>
    <property type="match status" value="1"/>
</dbReference>
<feature type="compositionally biased region" description="Basic and acidic residues" evidence="8">
    <location>
        <begin position="408"/>
        <end position="425"/>
    </location>
</feature>